<reference evidence="4 5" key="1">
    <citation type="submission" date="2018-04" db="EMBL/GenBank/DDBJ databases">
        <title>The genome of golden apple snail Pomacea canaliculata provides insight into stress tolerance and invasive adaptation.</title>
        <authorList>
            <person name="Liu C."/>
            <person name="Liu B."/>
            <person name="Ren Y."/>
            <person name="Zhang Y."/>
            <person name="Wang H."/>
            <person name="Li S."/>
            <person name="Jiang F."/>
            <person name="Yin L."/>
            <person name="Zhang G."/>
            <person name="Qian W."/>
            <person name="Fan W."/>
        </authorList>
    </citation>
    <scope>NUCLEOTIDE SEQUENCE [LARGE SCALE GENOMIC DNA]</scope>
    <source>
        <strain evidence="4">SZHN2017</strain>
        <tissue evidence="4">Muscle</tissue>
    </source>
</reference>
<dbReference type="Pfam" id="PF00443">
    <property type="entry name" value="UCH"/>
    <property type="match status" value="1"/>
</dbReference>
<dbReference type="SUPFAM" id="SSF54001">
    <property type="entry name" value="Cysteine proteinases"/>
    <property type="match status" value="1"/>
</dbReference>
<dbReference type="Gene3D" id="3.90.70.10">
    <property type="entry name" value="Cysteine proteinases"/>
    <property type="match status" value="2"/>
</dbReference>
<name>A0A2T7PA16_POMCA</name>
<dbReference type="GO" id="GO:0005829">
    <property type="term" value="C:cytosol"/>
    <property type="evidence" value="ECO:0007669"/>
    <property type="project" value="TreeGrafter"/>
</dbReference>
<feature type="region of interest" description="Disordered" evidence="2">
    <location>
        <begin position="1"/>
        <end position="30"/>
    </location>
</feature>
<evidence type="ECO:0000313" key="5">
    <source>
        <dbReference type="Proteomes" id="UP000245119"/>
    </source>
</evidence>
<dbReference type="Proteomes" id="UP000245119">
    <property type="component" value="Linkage Group LG5"/>
</dbReference>
<dbReference type="GO" id="GO:0004843">
    <property type="term" value="F:cysteine-type deubiquitinase activity"/>
    <property type="evidence" value="ECO:0007669"/>
    <property type="project" value="InterPro"/>
</dbReference>
<dbReference type="STRING" id="400727.A0A2T7PA16"/>
<dbReference type="FunFam" id="3.90.70.10:FF:000043">
    <property type="entry name" value="Ubiquitin carboxyl-terminal hydrolase 40"/>
    <property type="match status" value="1"/>
</dbReference>
<dbReference type="InterPro" id="IPR057763">
    <property type="entry name" value="UBL_USP40"/>
</dbReference>
<dbReference type="InterPro" id="IPR028889">
    <property type="entry name" value="USP"/>
</dbReference>
<proteinExistence type="predicted"/>
<evidence type="ECO:0000259" key="3">
    <source>
        <dbReference type="PROSITE" id="PS50235"/>
    </source>
</evidence>
<comment type="caution">
    <text evidence="4">The sequence shown here is derived from an EMBL/GenBank/DDBJ whole genome shotgun (WGS) entry which is preliminary data.</text>
</comment>
<protein>
    <recommendedName>
        <fullName evidence="3">USP domain-containing protein</fullName>
    </recommendedName>
</protein>
<dbReference type="PROSITE" id="PS50235">
    <property type="entry name" value="USP_3"/>
    <property type="match status" value="1"/>
</dbReference>
<feature type="compositionally biased region" description="Low complexity" evidence="2">
    <location>
        <begin position="1"/>
        <end position="15"/>
    </location>
</feature>
<feature type="domain" description="USP" evidence="3">
    <location>
        <begin position="35"/>
        <end position="517"/>
    </location>
</feature>
<dbReference type="GO" id="GO:0016579">
    <property type="term" value="P:protein deubiquitination"/>
    <property type="evidence" value="ECO:0007669"/>
    <property type="project" value="InterPro"/>
</dbReference>
<gene>
    <name evidence="4" type="ORF">C0Q70_09528</name>
</gene>
<evidence type="ECO:0000256" key="1">
    <source>
        <dbReference type="SAM" id="Coils"/>
    </source>
</evidence>
<dbReference type="InterPro" id="IPR018200">
    <property type="entry name" value="USP_CS"/>
</dbReference>
<sequence>MFGSLFEENSSSFSERTVSLGPTSPPRPRQQCKFAGIDNQGATCYLNSLLQTLLLTPEFRESLFQLSEHDLGKLEDKDKCGSRVRVIPIQLQRLFLRLLLSNRQSVSTAELTQSFGWTNHEEFHQHDAQELNRILFSAIEDSLIGTPGQTLIRELYHGTIVNQIKCLKCGNISEREENFLDLTVTIAERSGLEHALKNCYCDEEKMEGCNQYSCENCRQLVDAIKAAKLRSLPPILTVSLLRFSFDFVKMTRYKETGKFTFPLCLDMSPYIEKKSTDKAESQYELFSVVIHRGSAYGGHYHAYIRDVDCLGFWSNPEKIGVQVPIDPASGKSDFINCESPVDLVQVILSKVPNRSMSVDKLCAEMYKQTGVSWNKRYKKAYGGINKFLSKHGDKFLYNPDVNWVSLQDQNICQTFTDKMEDPEDKNNPTHVPPTCEKQGHCGDANDNHCQDAVQVEENINSSVGQEAKQCRCKCGIPKAGQRWYNFDDARVSPINSKDIELQFSGKESAYMLFYRRASLSRPQAAIGNPAYAIPDSMMMSIMQENALLEQEREKYEEEVNEVRVQLHFHWNFHYIDGALSSLLGHLQPVELSIDRRKTLNDLYIAIDELGGEITGQEFVLHRMRELPAGFHLYDELTDRDQLLQDLLVENGTMLFVWNGHTVQGTSVSTGLESEPVFLNVTYGNPSHFSRGFPKNMSLEEFRALVSSFTGITPESLILQCIVEQDASSKVVSLGRPKEKEDDVQDSEITVSTLEGLNLKDGDQIIATSSSFIRDSSENKPAMDSVKFFVKVENRCLTSGVCDLLLEVDKNMILSQVKLEALSKFGLKDVHEGGRLRESHCSLGLRPPYQEELSIGDAGIIKDTLLVLEPGRPPRSNEMTLSFTTGNPKGDNPEHEIIVGRLESVNTCIRHMVKKAGLSGMDWHLRRTNWFNEPADVLEDGEATLESCLINEGDHLLLEQGCLPPKGFLRLTVWLYPTTQDLPEVRETESTLAWITNKLAAIFTGNSTSSLMGTSSQLLLGDIDISKDATLEDLRLQILTLPGSADLPVLMPDFLRVRVLEGGQLKTVLRGSQNTLRFLKVPSHSNLAVQILPYEDKVSANQVLLNVRKRDCRSRIYGPVQEIVWDTSSGTSAASLRQAVADCLALSTEVICIAKHFPERCEWLKLEDAPQKPAHGYKKGKRKGKSAKCNMRQSPFYIQDGDVIGVKIIADDPSDADDFTTIEDDLGKEKQRQEAEEKKKMREERRKYGKDSTFPKVQRQEVALQIRKPLRKANT</sequence>
<dbReference type="PROSITE" id="PS00972">
    <property type="entry name" value="USP_1"/>
    <property type="match status" value="1"/>
</dbReference>
<evidence type="ECO:0000313" key="4">
    <source>
        <dbReference type="EMBL" id="PVD30265.1"/>
    </source>
</evidence>
<evidence type="ECO:0000256" key="2">
    <source>
        <dbReference type="SAM" id="MobiDB-lite"/>
    </source>
</evidence>
<keyword evidence="5" id="KW-1185">Reference proteome</keyword>
<feature type="compositionally biased region" description="Basic and acidic residues" evidence="2">
    <location>
        <begin position="1224"/>
        <end position="1249"/>
    </location>
</feature>
<dbReference type="PANTHER" id="PTHR24006:SF842">
    <property type="entry name" value="UBIQUITIN CARBOXYL-TERMINAL HYDROLASE 40"/>
    <property type="match status" value="1"/>
</dbReference>
<dbReference type="AlphaFoldDB" id="A0A2T7PA16"/>
<feature type="region of interest" description="Disordered" evidence="2">
    <location>
        <begin position="1215"/>
        <end position="1274"/>
    </location>
</feature>
<dbReference type="PANTHER" id="PTHR24006">
    <property type="entry name" value="UBIQUITIN CARBOXYL-TERMINAL HYDROLASE"/>
    <property type="match status" value="1"/>
</dbReference>
<feature type="coiled-coil region" evidence="1">
    <location>
        <begin position="538"/>
        <end position="565"/>
    </location>
</feature>
<dbReference type="Pfam" id="PF25822">
    <property type="entry name" value="UBL_USP40"/>
    <property type="match status" value="1"/>
</dbReference>
<dbReference type="PROSITE" id="PS00973">
    <property type="entry name" value="USP_2"/>
    <property type="match status" value="1"/>
</dbReference>
<organism evidence="4 5">
    <name type="scientific">Pomacea canaliculata</name>
    <name type="common">Golden apple snail</name>
    <dbReference type="NCBI Taxonomy" id="400727"/>
    <lineage>
        <taxon>Eukaryota</taxon>
        <taxon>Metazoa</taxon>
        <taxon>Spiralia</taxon>
        <taxon>Lophotrochozoa</taxon>
        <taxon>Mollusca</taxon>
        <taxon>Gastropoda</taxon>
        <taxon>Caenogastropoda</taxon>
        <taxon>Architaenioglossa</taxon>
        <taxon>Ampullarioidea</taxon>
        <taxon>Ampullariidae</taxon>
        <taxon>Pomacea</taxon>
    </lineage>
</organism>
<dbReference type="InterPro" id="IPR001394">
    <property type="entry name" value="Peptidase_C19_UCH"/>
</dbReference>
<accession>A0A2T7PA16</accession>
<keyword evidence="1" id="KW-0175">Coiled coil</keyword>
<dbReference type="GO" id="GO:0005634">
    <property type="term" value="C:nucleus"/>
    <property type="evidence" value="ECO:0007669"/>
    <property type="project" value="TreeGrafter"/>
</dbReference>
<dbReference type="InterPro" id="IPR050164">
    <property type="entry name" value="Peptidase_C19"/>
</dbReference>
<dbReference type="EMBL" id="PZQS01000005">
    <property type="protein sequence ID" value="PVD30265.1"/>
    <property type="molecule type" value="Genomic_DNA"/>
</dbReference>
<dbReference type="InterPro" id="IPR038765">
    <property type="entry name" value="Papain-like_cys_pep_sf"/>
</dbReference>
<dbReference type="OrthoDB" id="289038at2759"/>